<dbReference type="AlphaFoldDB" id="A0A6S6P3U8"/>
<protein>
    <submittedName>
        <fullName evidence="7">D-glycerate dehydrogenase</fullName>
    </submittedName>
</protein>
<feature type="domain" description="D-isomer specific 2-hydroxyacid dehydrogenase catalytic" evidence="5">
    <location>
        <begin position="36"/>
        <end position="320"/>
    </location>
</feature>
<dbReference type="InterPro" id="IPR006139">
    <property type="entry name" value="D-isomer_2_OHA_DH_cat_dom"/>
</dbReference>
<evidence type="ECO:0000259" key="6">
    <source>
        <dbReference type="Pfam" id="PF02826"/>
    </source>
</evidence>
<dbReference type="SUPFAM" id="SSF51735">
    <property type="entry name" value="NAD(P)-binding Rossmann-fold domains"/>
    <property type="match status" value="1"/>
</dbReference>
<dbReference type="PROSITE" id="PS00065">
    <property type="entry name" value="D_2_HYDROXYACID_DH_1"/>
    <property type="match status" value="1"/>
</dbReference>
<dbReference type="Gene3D" id="3.40.50.720">
    <property type="entry name" value="NAD(P)-binding Rossmann-like Domain"/>
    <property type="match status" value="2"/>
</dbReference>
<evidence type="ECO:0000256" key="4">
    <source>
        <dbReference type="RuleBase" id="RU003719"/>
    </source>
</evidence>
<comment type="similarity">
    <text evidence="1 4">Belongs to the D-isomer specific 2-hydroxyacid dehydrogenase family.</text>
</comment>
<keyword evidence="2 4" id="KW-0560">Oxidoreductase</keyword>
<sequence>MTSPAGHVYLSRLLTDGAMARLHQLGRPLVIGEENPPTRAALEDGFAGACAAVVTLTERVDAELLACAGNGLQVVANVAVGYDNIDVAAASAAGVTVTNTPGVLDNATADHTFALVLAATRRVVDGDRFLRTRQPWIWGPRMFTGLDVSAGATLGILGFGRIGRAVARRAHAFDMTVLATSRHRTSGVDDGVRFVDTDTLLADSDVVCVLTPLTPQTRHLIDAAALARMKPTAYLVNTARGGVVDEAALVDALTAGHIAGAALDVFENEPHVNPALLDVPNLVLTPHIASAGAATRDAMGILAVDNVAAVLAGRPALTPVR</sequence>
<evidence type="ECO:0000256" key="3">
    <source>
        <dbReference type="ARBA" id="ARBA00023027"/>
    </source>
</evidence>
<name>A0A6S6P3U8_9MYCO</name>
<evidence type="ECO:0000313" key="8">
    <source>
        <dbReference type="Proteomes" id="UP000515734"/>
    </source>
</evidence>
<evidence type="ECO:0000313" key="7">
    <source>
        <dbReference type="EMBL" id="BCI52676.1"/>
    </source>
</evidence>
<dbReference type="InterPro" id="IPR006140">
    <property type="entry name" value="D-isomer_DH_NAD-bd"/>
</dbReference>
<dbReference type="PANTHER" id="PTHR10996">
    <property type="entry name" value="2-HYDROXYACID DEHYDROGENASE-RELATED"/>
    <property type="match status" value="1"/>
</dbReference>
<dbReference type="GO" id="GO:0016618">
    <property type="term" value="F:hydroxypyruvate reductase [NAD(P)H] activity"/>
    <property type="evidence" value="ECO:0007669"/>
    <property type="project" value="TreeGrafter"/>
</dbReference>
<dbReference type="RefSeq" id="WP_185295458.1">
    <property type="nucleotide sequence ID" value="NZ_AP023287.1"/>
</dbReference>
<dbReference type="PROSITE" id="PS00671">
    <property type="entry name" value="D_2_HYDROXYACID_DH_3"/>
    <property type="match status" value="1"/>
</dbReference>
<organism evidence="7 8">
    <name type="scientific">Mycolicibacterium litorale</name>
    <dbReference type="NCBI Taxonomy" id="758802"/>
    <lineage>
        <taxon>Bacteria</taxon>
        <taxon>Bacillati</taxon>
        <taxon>Actinomycetota</taxon>
        <taxon>Actinomycetes</taxon>
        <taxon>Mycobacteriales</taxon>
        <taxon>Mycobacteriaceae</taxon>
        <taxon>Mycolicibacterium</taxon>
    </lineage>
</organism>
<keyword evidence="3" id="KW-0520">NAD</keyword>
<dbReference type="Proteomes" id="UP000515734">
    <property type="component" value="Chromosome"/>
</dbReference>
<dbReference type="FunFam" id="3.40.50.720:FF:000203">
    <property type="entry name" value="D-3-phosphoglycerate dehydrogenase (SerA)"/>
    <property type="match status" value="1"/>
</dbReference>
<accession>A0A6S6P3U8</accession>
<evidence type="ECO:0000259" key="5">
    <source>
        <dbReference type="Pfam" id="PF00389"/>
    </source>
</evidence>
<reference evidence="7 8" key="1">
    <citation type="submission" date="2020-07" db="EMBL/GenBank/DDBJ databases">
        <title>Complete genome sequence of Mycolicibacterium litorale like strain isolated from cardiac implantable electronic device infection.</title>
        <authorList>
            <person name="Fukano H."/>
            <person name="Miyama H."/>
            <person name="Hoshino Y."/>
        </authorList>
    </citation>
    <scope>NUCLEOTIDE SEQUENCE [LARGE SCALE GENOMIC DNA]</scope>
    <source>
        <strain evidence="7 8">NIIDNTM18</strain>
    </source>
</reference>
<dbReference type="GO" id="GO:0030267">
    <property type="term" value="F:glyoxylate reductase (NADPH) activity"/>
    <property type="evidence" value="ECO:0007669"/>
    <property type="project" value="TreeGrafter"/>
</dbReference>
<proteinExistence type="inferred from homology"/>
<dbReference type="Pfam" id="PF02826">
    <property type="entry name" value="2-Hacid_dh_C"/>
    <property type="match status" value="1"/>
</dbReference>
<gene>
    <name evidence="7" type="ORF">NIIDNTM18_19540</name>
</gene>
<dbReference type="CDD" id="cd05301">
    <property type="entry name" value="GDH"/>
    <property type="match status" value="1"/>
</dbReference>
<feature type="domain" description="D-isomer specific 2-hydroxyacid dehydrogenase NAD-binding" evidence="6">
    <location>
        <begin position="113"/>
        <end position="289"/>
    </location>
</feature>
<dbReference type="InterPro" id="IPR029752">
    <property type="entry name" value="D-isomer_DH_CS1"/>
</dbReference>
<evidence type="ECO:0000256" key="1">
    <source>
        <dbReference type="ARBA" id="ARBA00005854"/>
    </source>
</evidence>
<dbReference type="Pfam" id="PF00389">
    <property type="entry name" value="2-Hacid_dh"/>
    <property type="match status" value="1"/>
</dbReference>
<dbReference type="PANTHER" id="PTHR10996:SF283">
    <property type="entry name" value="GLYOXYLATE_HYDROXYPYRUVATE REDUCTASE B"/>
    <property type="match status" value="1"/>
</dbReference>
<evidence type="ECO:0000256" key="2">
    <source>
        <dbReference type="ARBA" id="ARBA00023002"/>
    </source>
</evidence>
<dbReference type="InterPro" id="IPR050223">
    <property type="entry name" value="D-isomer_2-hydroxyacid_DH"/>
</dbReference>
<dbReference type="InterPro" id="IPR029753">
    <property type="entry name" value="D-isomer_DH_CS"/>
</dbReference>
<dbReference type="InterPro" id="IPR036291">
    <property type="entry name" value="NAD(P)-bd_dom_sf"/>
</dbReference>
<dbReference type="GO" id="GO:0005829">
    <property type="term" value="C:cytosol"/>
    <property type="evidence" value="ECO:0007669"/>
    <property type="project" value="TreeGrafter"/>
</dbReference>
<dbReference type="EMBL" id="AP023287">
    <property type="protein sequence ID" value="BCI52676.1"/>
    <property type="molecule type" value="Genomic_DNA"/>
</dbReference>
<dbReference type="GO" id="GO:0051287">
    <property type="term" value="F:NAD binding"/>
    <property type="evidence" value="ECO:0007669"/>
    <property type="project" value="InterPro"/>
</dbReference>
<dbReference type="SUPFAM" id="SSF52283">
    <property type="entry name" value="Formate/glycerate dehydrogenase catalytic domain-like"/>
    <property type="match status" value="1"/>
</dbReference>